<sequence>MSRNGVFEQTLSLPPMFGDFKLIYHCSLIAPVRWFPSAPSMPATERLIESAIYPDQDETLNIIVGIEVLAHFLLRNYQLAYRF</sequence>
<evidence type="ECO:0000313" key="1">
    <source>
        <dbReference type="EMBL" id="EYC27522.1"/>
    </source>
</evidence>
<gene>
    <name evidence="1" type="primary">Acey_s0009.g774</name>
    <name evidence="1" type="ORF">Y032_0009g774</name>
</gene>
<accession>A0A016VKI0</accession>
<proteinExistence type="predicted"/>
<comment type="caution">
    <text evidence="1">The sequence shown here is derived from an EMBL/GenBank/DDBJ whole genome shotgun (WGS) entry which is preliminary data.</text>
</comment>
<dbReference type="EMBL" id="JARK01001345">
    <property type="protein sequence ID" value="EYC27522.1"/>
    <property type="molecule type" value="Genomic_DNA"/>
</dbReference>
<reference evidence="2" key="1">
    <citation type="journal article" date="2015" name="Nat. Genet.">
        <title>The genome and transcriptome of the zoonotic hookworm Ancylostoma ceylanicum identify infection-specific gene families.</title>
        <authorList>
            <person name="Schwarz E.M."/>
            <person name="Hu Y."/>
            <person name="Antoshechkin I."/>
            <person name="Miller M.M."/>
            <person name="Sternberg P.W."/>
            <person name="Aroian R.V."/>
        </authorList>
    </citation>
    <scope>NUCLEOTIDE SEQUENCE</scope>
    <source>
        <strain evidence="2">HY135</strain>
    </source>
</reference>
<dbReference type="Proteomes" id="UP000024635">
    <property type="component" value="Unassembled WGS sequence"/>
</dbReference>
<keyword evidence="2" id="KW-1185">Reference proteome</keyword>
<evidence type="ECO:0000313" key="2">
    <source>
        <dbReference type="Proteomes" id="UP000024635"/>
    </source>
</evidence>
<organism evidence="1 2">
    <name type="scientific">Ancylostoma ceylanicum</name>
    <dbReference type="NCBI Taxonomy" id="53326"/>
    <lineage>
        <taxon>Eukaryota</taxon>
        <taxon>Metazoa</taxon>
        <taxon>Ecdysozoa</taxon>
        <taxon>Nematoda</taxon>
        <taxon>Chromadorea</taxon>
        <taxon>Rhabditida</taxon>
        <taxon>Rhabditina</taxon>
        <taxon>Rhabditomorpha</taxon>
        <taxon>Strongyloidea</taxon>
        <taxon>Ancylostomatidae</taxon>
        <taxon>Ancylostomatinae</taxon>
        <taxon>Ancylostoma</taxon>
    </lineage>
</organism>
<dbReference type="AlphaFoldDB" id="A0A016VKI0"/>
<protein>
    <submittedName>
        <fullName evidence="1">Uncharacterized protein</fullName>
    </submittedName>
</protein>
<name>A0A016VKI0_9BILA</name>